<evidence type="ECO:0000256" key="1">
    <source>
        <dbReference type="SAM" id="Coils"/>
    </source>
</evidence>
<dbReference type="STRING" id="880071.Fleli_2099"/>
<keyword evidence="3" id="KW-1185">Reference proteome</keyword>
<dbReference type="InterPro" id="IPR027417">
    <property type="entry name" value="P-loop_NTPase"/>
</dbReference>
<evidence type="ECO:0000313" key="3">
    <source>
        <dbReference type="Proteomes" id="UP000006054"/>
    </source>
</evidence>
<feature type="coiled-coil region" evidence="1">
    <location>
        <begin position="680"/>
        <end position="765"/>
    </location>
</feature>
<feature type="coiled-coil region" evidence="1">
    <location>
        <begin position="811"/>
        <end position="870"/>
    </location>
</feature>
<feature type="coiled-coil region" evidence="1">
    <location>
        <begin position="601"/>
        <end position="628"/>
    </location>
</feature>
<dbReference type="InterPro" id="IPR021979">
    <property type="entry name" value="DUF3584"/>
</dbReference>
<gene>
    <name evidence="2" type="ordered locus">Fleli_2099</name>
</gene>
<accession>I4AKJ7</accession>
<feature type="coiled-coil region" evidence="1">
    <location>
        <begin position="423"/>
        <end position="462"/>
    </location>
</feature>
<dbReference type="HOGENOM" id="CLU_007559_0_0_10"/>
<evidence type="ECO:0008006" key="4">
    <source>
        <dbReference type="Google" id="ProtNLM"/>
    </source>
</evidence>
<dbReference type="RefSeq" id="WP_014797929.1">
    <property type="nucleotide sequence ID" value="NC_018018.1"/>
</dbReference>
<reference evidence="3" key="1">
    <citation type="submission" date="2012-06" db="EMBL/GenBank/DDBJ databases">
        <title>The complete genome of Flexibacter litoralis DSM 6794.</title>
        <authorList>
            <person name="Lucas S."/>
            <person name="Copeland A."/>
            <person name="Lapidus A."/>
            <person name="Glavina del Rio T."/>
            <person name="Dalin E."/>
            <person name="Tice H."/>
            <person name="Bruce D."/>
            <person name="Goodwin L."/>
            <person name="Pitluck S."/>
            <person name="Peters L."/>
            <person name="Ovchinnikova G."/>
            <person name="Lu M."/>
            <person name="Kyrpides N."/>
            <person name="Mavromatis K."/>
            <person name="Ivanova N."/>
            <person name="Brettin T."/>
            <person name="Detter J.C."/>
            <person name="Han C."/>
            <person name="Larimer F."/>
            <person name="Land M."/>
            <person name="Hauser L."/>
            <person name="Markowitz V."/>
            <person name="Cheng J.-F."/>
            <person name="Hugenholtz P."/>
            <person name="Woyke T."/>
            <person name="Wu D."/>
            <person name="Spring S."/>
            <person name="Lang E."/>
            <person name="Kopitz M."/>
            <person name="Brambilla E."/>
            <person name="Klenk H.-P."/>
            <person name="Eisen J.A."/>
        </authorList>
    </citation>
    <scope>NUCLEOTIDE SEQUENCE [LARGE SCALE GENOMIC DNA]</scope>
    <source>
        <strain evidence="3">ATCC 23117 / DSM 6794 / NBRC 15988 / NCIMB 1366 / Sio-4</strain>
    </source>
</reference>
<dbReference type="Pfam" id="PF12128">
    <property type="entry name" value="DUF3584"/>
    <property type="match status" value="1"/>
</dbReference>
<dbReference type="Proteomes" id="UP000006054">
    <property type="component" value="Chromosome"/>
</dbReference>
<dbReference type="OrthoDB" id="9810371at2"/>
<proteinExistence type="predicted"/>
<organism evidence="2 3">
    <name type="scientific">Bernardetia litoralis (strain ATCC 23117 / DSM 6794 / NBRC 15988 / NCIMB 1366 / Fx l1 / Sio-4)</name>
    <name type="common">Flexibacter litoralis</name>
    <dbReference type="NCBI Taxonomy" id="880071"/>
    <lineage>
        <taxon>Bacteria</taxon>
        <taxon>Pseudomonadati</taxon>
        <taxon>Bacteroidota</taxon>
        <taxon>Cytophagia</taxon>
        <taxon>Cytophagales</taxon>
        <taxon>Bernardetiaceae</taxon>
        <taxon>Bernardetia</taxon>
    </lineage>
</organism>
<name>I4AKJ7_BERLS</name>
<protein>
    <recommendedName>
        <fullName evidence="4">ATP-binding protein</fullName>
    </recommendedName>
</protein>
<dbReference type="EMBL" id="CP003345">
    <property type="protein sequence ID" value="AFM04482.1"/>
    <property type="molecule type" value="Genomic_DNA"/>
</dbReference>
<evidence type="ECO:0000313" key="2">
    <source>
        <dbReference type="EMBL" id="AFM04482.1"/>
    </source>
</evidence>
<sequence length="1223" mass="144514">MRYLNKIIFINSAGKALKYAEIELDGNAHFTGTQGVGKSTLLRAILFFYNADTQKLGISKEKTSYADYYFPYQNSYIIYEVHTEKGKFCILSFKSSGRVALRFFDAAYNKDFFIDKEGRAFENWEKTRDALVEDIDYTRKVTNYQEYRNIIYGSNKGLEPKFRKYALIESKQYQNIPRTISNVFLNTKLDAQFVKQTIIKSLDDEEIKIDLITYSQAHLKDFESNLNDIRKWTDENIEKQAEKISTIYSNLNFIEQEKKEIAYQLGYALTQIQENQPKIEKQLYKDEKRQHKIQEEINSLDSIFENKKEKIQLQIGEVNGKLDDILTKKAKYEKANIQIIIERVNNEDNLKSKEGYLSEEKQILTSRFTEIQQRYEALLKQKNNQLIASENHKQSKKNIIDKNFLVFKDALNIQYEAIYEEAHKQNNKELELAKTNVKSTEKEKAKLEIELTKTKYKQFYEEVIEEYKTEISTINSTFSESKIKHKQAEEEINIIKRIWEIEDTDIKTKTERQIEIQIEKQKNTIKKTKEIDTKIENSKNSLYGWLNENVVGWEKTIGKVIDNEKVLFQKGLNPRKSINPNLNFYGISIDTEQINKNVKTVADLINDKEDFKKRIENIQQISTNLESQSKNELVKLGKKMQLKIRVQKEIIEQSEFTQNKSQIKLNEISVLFSDIQEKAKNEKEIEIENIKILIFDLEKESKKAEEKVTKIENRIKNIIDAKKKEKAVKIEAEEKRAVKQIKQLEEQFQIEKKNIKNKKTAIKEEQKRELDKKGADTGKIEQIDSELSTIERELHFIKKHRDKVIEYNKDKRELFDKKQEFKDKKENLQEEIKNEIKKYKQQKNLLLDTKNKYNNKINEIKKTLNIYKEDLEIFEYFKNQDIYMSVEKYVINFSKKHKTKQTCLYLITELQTKDNSITKRYNELQAAINKLTGKFDENNIFQFKVKCIEESEYFEFAEMIKEYIDENKIEEVKNRTREKFVHIISLIGQETNSLIEKEGEISKVIHDINNDFEERNFVGAIKSMKLKTIESKHQIFVLLVEIKKFYDENRYNLGKGDLFSTESKSNVNNRAISLLKRLSKEMRDSKEKEITLSDSFELQFRIIENDNDTGWVEKLSNVGSEGTDVLAKAMINIMLLNVFKEKATKKNKNEFRLHCMMDEIGKLHPNNVQGILKFANDRNILLINSSPISQNAMSYKYTYHLTKDTKNITRVKRLIKNNIRYSN</sequence>
<dbReference type="AlphaFoldDB" id="I4AKJ7"/>
<dbReference type="SUPFAM" id="SSF52540">
    <property type="entry name" value="P-loop containing nucleoside triphosphate hydrolases"/>
    <property type="match status" value="1"/>
</dbReference>
<keyword evidence="1" id="KW-0175">Coiled coil</keyword>
<dbReference type="PATRIC" id="fig|880071.3.peg.2088"/>
<dbReference type="eggNOG" id="COG1196">
    <property type="taxonomic scope" value="Bacteria"/>
</dbReference>
<dbReference type="KEGG" id="fli:Fleli_2099"/>